<organism evidence="1 2">
    <name type="scientific">Aphis craccivora</name>
    <name type="common">Cowpea aphid</name>
    <dbReference type="NCBI Taxonomy" id="307492"/>
    <lineage>
        <taxon>Eukaryota</taxon>
        <taxon>Metazoa</taxon>
        <taxon>Ecdysozoa</taxon>
        <taxon>Arthropoda</taxon>
        <taxon>Hexapoda</taxon>
        <taxon>Insecta</taxon>
        <taxon>Pterygota</taxon>
        <taxon>Neoptera</taxon>
        <taxon>Paraneoptera</taxon>
        <taxon>Hemiptera</taxon>
        <taxon>Sternorrhyncha</taxon>
        <taxon>Aphidomorpha</taxon>
        <taxon>Aphidoidea</taxon>
        <taxon>Aphididae</taxon>
        <taxon>Aphidini</taxon>
        <taxon>Aphis</taxon>
        <taxon>Aphis</taxon>
    </lineage>
</organism>
<reference evidence="1 2" key="1">
    <citation type="submission" date="2019-08" db="EMBL/GenBank/DDBJ databases">
        <title>Whole genome of Aphis craccivora.</title>
        <authorList>
            <person name="Voronova N.V."/>
            <person name="Shulinski R.S."/>
            <person name="Bandarenka Y.V."/>
            <person name="Zhorov D.G."/>
            <person name="Warner D."/>
        </authorList>
    </citation>
    <scope>NUCLEOTIDE SEQUENCE [LARGE SCALE GENOMIC DNA]</scope>
    <source>
        <strain evidence="1">180601</strain>
        <tissue evidence="1">Whole Body</tissue>
    </source>
</reference>
<accession>A0A6G0ZKL9</accession>
<dbReference type="AlphaFoldDB" id="A0A6G0ZKL9"/>
<evidence type="ECO:0000313" key="2">
    <source>
        <dbReference type="Proteomes" id="UP000478052"/>
    </source>
</evidence>
<gene>
    <name evidence="1" type="ORF">FWK35_00010395</name>
</gene>
<name>A0A6G0ZKL9_APHCR</name>
<comment type="caution">
    <text evidence="1">The sequence shown here is derived from an EMBL/GenBank/DDBJ whole genome shotgun (WGS) entry which is preliminary data.</text>
</comment>
<protein>
    <submittedName>
        <fullName evidence="1">Uncharacterized protein</fullName>
    </submittedName>
</protein>
<proteinExistence type="predicted"/>
<dbReference type="EMBL" id="VUJU01000278">
    <property type="protein sequence ID" value="KAF0771582.1"/>
    <property type="molecule type" value="Genomic_DNA"/>
</dbReference>
<evidence type="ECO:0000313" key="1">
    <source>
        <dbReference type="EMBL" id="KAF0771582.1"/>
    </source>
</evidence>
<keyword evidence="2" id="KW-1185">Reference proteome</keyword>
<sequence>VVIHTSIVKFTNIEFQQLAYLTSSYT</sequence>
<dbReference type="Proteomes" id="UP000478052">
    <property type="component" value="Unassembled WGS sequence"/>
</dbReference>
<feature type="non-terminal residue" evidence="1">
    <location>
        <position position="1"/>
    </location>
</feature>